<dbReference type="InterPro" id="IPR019660">
    <property type="entry name" value="Put_sensory_transdc_reg_YbjN"/>
</dbReference>
<evidence type="ECO:0000256" key="1">
    <source>
        <dbReference type="SAM" id="MobiDB-lite"/>
    </source>
</evidence>
<reference evidence="2 3" key="1">
    <citation type="submission" date="2015-11" db="EMBL/GenBank/DDBJ databases">
        <title>Expanding the genomic diversity of Burkholderia species for the development of highly accurate diagnostics.</title>
        <authorList>
            <person name="Sahl J."/>
            <person name="Keim P."/>
            <person name="Wagner D."/>
        </authorList>
    </citation>
    <scope>NUCLEOTIDE SEQUENCE [LARGE SCALE GENOMIC DNA]</scope>
    <source>
        <strain evidence="2 3">MSMB2036</strain>
    </source>
</reference>
<dbReference type="AlphaFoldDB" id="A0A103RZ01"/>
<dbReference type="Pfam" id="PF10722">
    <property type="entry name" value="YbjN"/>
    <property type="match status" value="1"/>
</dbReference>
<protein>
    <submittedName>
        <fullName evidence="2">Bacterial sensory transduction regulator family protein</fullName>
    </submittedName>
</protein>
<dbReference type="RefSeq" id="WP_059748766.1">
    <property type="nucleotide sequence ID" value="NZ_CP013416.1"/>
</dbReference>
<accession>A0A103RZ01</accession>
<proteinExistence type="predicted"/>
<name>A0A103RZ01_9BURK</name>
<dbReference type="OrthoDB" id="8719709at2"/>
<comment type="caution">
    <text evidence="2">The sequence shown here is derived from an EMBL/GenBank/DDBJ whole genome shotgun (WGS) entry which is preliminary data.</text>
</comment>
<evidence type="ECO:0000313" key="2">
    <source>
        <dbReference type="EMBL" id="KVG76498.1"/>
    </source>
</evidence>
<feature type="region of interest" description="Disordered" evidence="1">
    <location>
        <begin position="163"/>
        <end position="188"/>
    </location>
</feature>
<gene>
    <name evidence="2" type="ORF">WJ33_12405</name>
</gene>
<dbReference type="Proteomes" id="UP000064029">
    <property type="component" value="Unassembled WGS sequence"/>
</dbReference>
<sequence length="188" mass="20065">MLDSKMEASGDRPAQDALIDAIGVDALADVFRNAGYRVTATEQNGAVQLMSASQGVGFAVRFGNAAPPQGEAAGASIARYLDYTLGCVLQVQGDLPAQLVADWNRTKRFARLASHGPFLALEMDVIVAGGVTVRYLRSTIELWDRMVQEFLLHLRNRPAFAEQEAAARAGSDPETDDAGQGRAEAAAQ</sequence>
<dbReference type="EMBL" id="LOXM01000009">
    <property type="protein sequence ID" value="KVG76498.1"/>
    <property type="molecule type" value="Genomic_DNA"/>
</dbReference>
<evidence type="ECO:0000313" key="3">
    <source>
        <dbReference type="Proteomes" id="UP000064029"/>
    </source>
</evidence>
<organism evidence="2 3">
    <name type="scientific">Burkholderia ubonensis</name>
    <dbReference type="NCBI Taxonomy" id="101571"/>
    <lineage>
        <taxon>Bacteria</taxon>
        <taxon>Pseudomonadati</taxon>
        <taxon>Pseudomonadota</taxon>
        <taxon>Betaproteobacteria</taxon>
        <taxon>Burkholderiales</taxon>
        <taxon>Burkholderiaceae</taxon>
        <taxon>Burkholderia</taxon>
        <taxon>Burkholderia cepacia complex</taxon>
    </lineage>
</organism>